<dbReference type="Pfam" id="PF16264">
    <property type="entry name" value="SatD"/>
    <property type="match status" value="1"/>
</dbReference>
<dbReference type="AlphaFoldDB" id="A0A923H822"/>
<reference evidence="1" key="1">
    <citation type="submission" date="2020-08" db="EMBL/GenBank/DDBJ databases">
        <title>Hyunsoonleella sp. strain SJ7 genome sequencing and assembly.</title>
        <authorList>
            <person name="Kim I."/>
        </authorList>
    </citation>
    <scope>NUCLEOTIDE SEQUENCE</scope>
    <source>
        <strain evidence="1">SJ7</strain>
    </source>
</reference>
<proteinExistence type="predicted"/>
<sequence>MTSIITGDIIKSRHQKNPEVWMRALKSALSHLNPEQSQWEIFRGDSFQIEIKDISESFISAVYIKACIKMLLLDVRLAIGIGNTSYQAENISESNGEAYIYSGETLEALKKEKINLRIKTSNDTLNEELNLYFKLALAIMDHWTTGSAEIVKLGIEHPDALQQELANMIGTKQDAISKRQKRAEMELILETDSMFRKKIMALS</sequence>
<gene>
    <name evidence="1" type="ORF">H7U19_04665</name>
</gene>
<keyword evidence="2" id="KW-1185">Reference proteome</keyword>
<dbReference type="RefSeq" id="WP_186559455.1">
    <property type="nucleotide sequence ID" value="NZ_JACNMF010000001.1"/>
</dbReference>
<dbReference type="EMBL" id="JACNMF010000001">
    <property type="protein sequence ID" value="MBC3757683.1"/>
    <property type="molecule type" value="Genomic_DNA"/>
</dbReference>
<dbReference type="InterPro" id="IPR032580">
    <property type="entry name" value="SatD"/>
</dbReference>
<protein>
    <submittedName>
        <fullName evidence="1">Transcriptional regulator</fullName>
    </submittedName>
</protein>
<evidence type="ECO:0000313" key="2">
    <source>
        <dbReference type="Proteomes" id="UP000656244"/>
    </source>
</evidence>
<organism evidence="1 2">
    <name type="scientific">Hyunsoonleella aquatilis</name>
    <dbReference type="NCBI Taxonomy" id="2762758"/>
    <lineage>
        <taxon>Bacteria</taxon>
        <taxon>Pseudomonadati</taxon>
        <taxon>Bacteroidota</taxon>
        <taxon>Flavobacteriia</taxon>
        <taxon>Flavobacteriales</taxon>
        <taxon>Flavobacteriaceae</taxon>
    </lineage>
</organism>
<name>A0A923H822_9FLAO</name>
<comment type="caution">
    <text evidence="1">The sequence shown here is derived from an EMBL/GenBank/DDBJ whole genome shotgun (WGS) entry which is preliminary data.</text>
</comment>
<dbReference type="Proteomes" id="UP000656244">
    <property type="component" value="Unassembled WGS sequence"/>
</dbReference>
<accession>A0A923H822</accession>
<evidence type="ECO:0000313" key="1">
    <source>
        <dbReference type="EMBL" id="MBC3757683.1"/>
    </source>
</evidence>